<evidence type="ECO:0008006" key="4">
    <source>
        <dbReference type="Google" id="ProtNLM"/>
    </source>
</evidence>
<name>A0ABT9N236_9ACTN</name>
<accession>A0ABT9N236</accession>
<feature type="chain" id="PRO_5045055520" description="Lipoprotein" evidence="1">
    <location>
        <begin position="23"/>
        <end position="272"/>
    </location>
</feature>
<organism evidence="2 3">
    <name type="scientific">Catenuloplanes nepalensis</name>
    <dbReference type="NCBI Taxonomy" id="587533"/>
    <lineage>
        <taxon>Bacteria</taxon>
        <taxon>Bacillati</taxon>
        <taxon>Actinomycetota</taxon>
        <taxon>Actinomycetes</taxon>
        <taxon>Micromonosporales</taxon>
        <taxon>Micromonosporaceae</taxon>
        <taxon>Catenuloplanes</taxon>
    </lineage>
</organism>
<sequence>MKSSRGIRAGVAGLAALTFALAGCGAEPSAAPGAAPASPAVPADPKAALAASANAINIDTHYAFTADSSGMKTSGVVHGPSRSMALTSTMTEEPGFKLELYYTEPGSTYLRTDIFAVLAEAFGTGTGELTPLGLDGKKWLMFDPAKAQDFTGISFKDTDLAGVAAPLGKGLVSAEQTGPGQYKGVANLYDHAPSEYVLTQEGAEPDAKLKAVPFTAALDGQGRLTSLVYDLGGTPLTITISEYGAAAAPVKPASADVVEATDETYAQLNSQS</sequence>
<dbReference type="EMBL" id="JAUSRA010000001">
    <property type="protein sequence ID" value="MDP9797741.1"/>
    <property type="molecule type" value="Genomic_DNA"/>
</dbReference>
<evidence type="ECO:0000313" key="2">
    <source>
        <dbReference type="EMBL" id="MDP9797741.1"/>
    </source>
</evidence>
<dbReference type="RefSeq" id="WP_306835116.1">
    <property type="nucleotide sequence ID" value="NZ_JAUSRA010000001.1"/>
</dbReference>
<reference evidence="2 3" key="1">
    <citation type="submission" date="2023-07" db="EMBL/GenBank/DDBJ databases">
        <title>Sequencing the genomes of 1000 actinobacteria strains.</title>
        <authorList>
            <person name="Klenk H.-P."/>
        </authorList>
    </citation>
    <scope>NUCLEOTIDE SEQUENCE [LARGE SCALE GENOMIC DNA]</scope>
    <source>
        <strain evidence="2 3">DSM 44710</strain>
    </source>
</reference>
<feature type="signal peptide" evidence="1">
    <location>
        <begin position="1"/>
        <end position="22"/>
    </location>
</feature>
<dbReference type="PROSITE" id="PS51257">
    <property type="entry name" value="PROKAR_LIPOPROTEIN"/>
    <property type="match status" value="1"/>
</dbReference>
<protein>
    <recommendedName>
        <fullName evidence="4">Lipoprotein</fullName>
    </recommendedName>
</protein>
<dbReference type="Proteomes" id="UP001240984">
    <property type="component" value="Unassembled WGS sequence"/>
</dbReference>
<gene>
    <name evidence="2" type="ORF">J2S43_006253</name>
</gene>
<comment type="caution">
    <text evidence="2">The sequence shown here is derived from an EMBL/GenBank/DDBJ whole genome shotgun (WGS) entry which is preliminary data.</text>
</comment>
<keyword evidence="3" id="KW-1185">Reference proteome</keyword>
<keyword evidence="1" id="KW-0732">Signal</keyword>
<evidence type="ECO:0000313" key="3">
    <source>
        <dbReference type="Proteomes" id="UP001240984"/>
    </source>
</evidence>
<evidence type="ECO:0000256" key="1">
    <source>
        <dbReference type="SAM" id="SignalP"/>
    </source>
</evidence>
<proteinExistence type="predicted"/>